<proteinExistence type="predicted"/>
<dbReference type="Pfam" id="PF16313">
    <property type="entry name" value="DUF4953"/>
    <property type="match status" value="1"/>
</dbReference>
<protein>
    <recommendedName>
        <fullName evidence="6">DUF5117 domain-containing protein</fullName>
    </recommendedName>
</protein>
<accession>A0A839USX3</accession>
<dbReference type="InterPro" id="IPR024079">
    <property type="entry name" value="MetalloPept_cat_dom_sf"/>
</dbReference>
<name>A0A839USX3_9GAMM</name>
<dbReference type="EMBL" id="JACHXZ010000004">
    <property type="protein sequence ID" value="MBB3169550.1"/>
    <property type="molecule type" value="Genomic_DNA"/>
</dbReference>
<feature type="domain" description="EcxA zinc-binding" evidence="2">
    <location>
        <begin position="408"/>
        <end position="708"/>
    </location>
</feature>
<reference evidence="4 5" key="1">
    <citation type="submission" date="2020-08" db="EMBL/GenBank/DDBJ databases">
        <title>Genomic Encyclopedia of Type Strains, Phase III (KMG-III): the genomes of soil and plant-associated and newly described type strains.</title>
        <authorList>
            <person name="Whitman W."/>
        </authorList>
    </citation>
    <scope>NUCLEOTIDE SEQUENCE [LARGE SCALE GENOMIC DNA]</scope>
    <source>
        <strain evidence="4 5">CECT 8571</strain>
    </source>
</reference>
<dbReference type="CDD" id="cd04276">
    <property type="entry name" value="ZnMc_MMP_like_2"/>
    <property type="match status" value="1"/>
</dbReference>
<organism evidence="4 5">
    <name type="scientific">Simiduia aestuariiviva</name>
    <dbReference type="NCBI Taxonomy" id="1510459"/>
    <lineage>
        <taxon>Bacteria</taxon>
        <taxon>Pseudomonadati</taxon>
        <taxon>Pseudomonadota</taxon>
        <taxon>Gammaproteobacteria</taxon>
        <taxon>Cellvibrionales</taxon>
        <taxon>Cellvibrionaceae</taxon>
        <taxon>Simiduia</taxon>
    </lineage>
</organism>
<dbReference type="Proteomes" id="UP000559987">
    <property type="component" value="Unassembled WGS sequence"/>
</dbReference>
<dbReference type="AlphaFoldDB" id="A0A839USX3"/>
<dbReference type="InterPro" id="IPR034032">
    <property type="entry name" value="Zn_MMP-like_bac"/>
</dbReference>
<feature type="chain" id="PRO_5032295253" description="DUF5117 domain-containing protein" evidence="1">
    <location>
        <begin position="26"/>
        <end position="797"/>
    </location>
</feature>
<evidence type="ECO:0000256" key="1">
    <source>
        <dbReference type="SAM" id="SignalP"/>
    </source>
</evidence>
<dbReference type="InterPro" id="IPR032534">
    <property type="entry name" value="EcxA_zinc-bd"/>
</dbReference>
<dbReference type="GO" id="GO:0008237">
    <property type="term" value="F:metallopeptidase activity"/>
    <property type="evidence" value="ECO:0007669"/>
    <property type="project" value="InterPro"/>
</dbReference>
<dbReference type="PROSITE" id="PS51257">
    <property type="entry name" value="PROKAR_LIPOPROTEIN"/>
    <property type="match status" value="1"/>
</dbReference>
<dbReference type="InterPro" id="IPR033413">
    <property type="entry name" value="DUF5117"/>
</dbReference>
<keyword evidence="1" id="KW-0732">Signal</keyword>
<dbReference type="SUPFAM" id="SSF55486">
    <property type="entry name" value="Metalloproteases ('zincins'), catalytic domain"/>
    <property type="match status" value="1"/>
</dbReference>
<evidence type="ECO:0000259" key="3">
    <source>
        <dbReference type="Pfam" id="PF17148"/>
    </source>
</evidence>
<evidence type="ECO:0000313" key="5">
    <source>
        <dbReference type="Proteomes" id="UP000559987"/>
    </source>
</evidence>
<gene>
    <name evidence="4" type="ORF">FHS30_002763</name>
</gene>
<dbReference type="Gene3D" id="3.40.390.10">
    <property type="entry name" value="Collagenase (Catalytic Domain)"/>
    <property type="match status" value="1"/>
</dbReference>
<dbReference type="RefSeq" id="WP_183911055.1">
    <property type="nucleotide sequence ID" value="NZ_JACHXZ010000004.1"/>
</dbReference>
<sequence length="797" mass="87950">MIRLLATGLALLLGLTACSPNNSNAPTDNSIESFTRNMTRQAGLIPVIYDQNSGKAYLEITRNGPEYIYYFSLPQGLGSNDIGLDRGQLMDLETKLVRFADAGDKVLLQQRNTYYRAVSDNDLEQQSVSEAFASSVLWGFPVVARSGEQLLIDATEFMLRDSHGVARKLKHSKQGEYRRDASRSAVYLPRTKAFPRNTELEATVTFTGDDPGEFVQAVAPDPYSISVRMHHSFVALPEAGFEPRAFHPQSGFWAFEFKDYAAPIDADMTRRWIPRHRLQKKDPKAQVSAAIDPIIYYLDPGTPEPVRSALIEGGRWWNQAFEAAGYRDAFQIKMLPADADPMDVRYNVIQWVHRATRGWSYGYGLTDPRTGEIIKGHVTLGSLRVRQDFLIAQGMTAPFDTLAASTQPMRDMALARIRQLSAHEIGHTLGIAHNFAASPKDRASVMDYPHPQLSINDGNISLVGAYAENIGDWDKRVVQYGYGSFDSETARLNFIAESTQLGFKFISDPDSRSLGDFHATSSLWDNGANAADELARVVELRTKALAQFSDNALAFGRPYSDLEEILVPVYYYHRYQAEAAGKLLGGYHYDYGVKTGAAAQQLSPVSAADQRHALSQLTRTLSPDFLLLPAAIESLIPPKAYGHKKTRESTQGYTGALLDPLAMAEAAANHSLNILLHPERLARLQWAHASDDAHLSPTQVLDNIWAATGTNGAKGKALLIARQTEILVLHKITHLLANNNLTPQLRGVFGAFLARRQIDAPVNTHERLLAAMVNTAQSLVASKDAIKPKPLPPGSPI</sequence>
<evidence type="ECO:0000313" key="4">
    <source>
        <dbReference type="EMBL" id="MBB3169550.1"/>
    </source>
</evidence>
<keyword evidence="5" id="KW-1185">Reference proteome</keyword>
<comment type="caution">
    <text evidence="4">The sequence shown here is derived from an EMBL/GenBank/DDBJ whole genome shotgun (WGS) entry which is preliminary data.</text>
</comment>
<dbReference type="PANTHER" id="PTHR38478:SF1">
    <property type="entry name" value="ZINC DEPENDENT METALLOPROTEASE DOMAIN LIPOPROTEIN"/>
    <property type="match status" value="1"/>
</dbReference>
<dbReference type="PANTHER" id="PTHR38478">
    <property type="entry name" value="PEPTIDASE M1A AND M12B"/>
    <property type="match status" value="1"/>
</dbReference>
<evidence type="ECO:0000259" key="2">
    <source>
        <dbReference type="Pfam" id="PF16313"/>
    </source>
</evidence>
<evidence type="ECO:0008006" key="6">
    <source>
        <dbReference type="Google" id="ProtNLM"/>
    </source>
</evidence>
<dbReference type="Pfam" id="PF17148">
    <property type="entry name" value="DUF5117"/>
    <property type="match status" value="1"/>
</dbReference>
<feature type="signal peptide" evidence="1">
    <location>
        <begin position="1"/>
        <end position="25"/>
    </location>
</feature>
<feature type="domain" description="DUF5117" evidence="3">
    <location>
        <begin position="92"/>
        <end position="281"/>
    </location>
</feature>